<dbReference type="AlphaFoldDB" id="A0A098YRP8"/>
<dbReference type="SUPFAM" id="SSF64182">
    <property type="entry name" value="DHH phosphoesterases"/>
    <property type="match status" value="1"/>
</dbReference>
<dbReference type="EMBL" id="JRPQ01000093">
    <property type="protein sequence ID" value="KGI22019.1"/>
    <property type="molecule type" value="Genomic_DNA"/>
</dbReference>
<dbReference type="Pfam" id="PF01368">
    <property type="entry name" value="DHH"/>
    <property type="match status" value="1"/>
</dbReference>
<dbReference type="Gene3D" id="3.10.310.30">
    <property type="match status" value="1"/>
</dbReference>
<sequence length="346" mass="39310">MNIDILAPAALKLLQQLISDAQHIVICGHKSPDGDALGSSLAWCDYLTNQCGKQATVVVPDAYPDFLQWLPNSHRVIRYDKHPEEVKELFEKAHLVFCLDFGATNRVDEMQAVLDACTAPRVMIDHHTNPDMETVLSLSETTACSTSELIFRLIWQLGGFELMSRDCAIAIYCGMMTDTGGFTYNSSHPEIFFIISQLLTKGFDKDKIYRNVFNNYSQWAIRLRGYIMFQKLNVFEDYHASYFAISRQEMRDFHFIKGDAEGLVNMPLSIKGMKLSISLREDDRREQLVWVSLRSVDDFPCNEMAALYFNGGGHVNASGGRLHCSLSEAEEVVRQAITHFEDLLKR</sequence>
<evidence type="ECO:0000313" key="2">
    <source>
        <dbReference type="EMBL" id="KGI22019.1"/>
    </source>
</evidence>
<proteinExistence type="predicted"/>
<dbReference type="InterPro" id="IPR001667">
    <property type="entry name" value="DDH_dom"/>
</dbReference>
<dbReference type="Proteomes" id="UP000029723">
    <property type="component" value="Unassembled WGS sequence"/>
</dbReference>
<comment type="caution">
    <text evidence="2">The sequence shown here is derived from an EMBL/GenBank/DDBJ whole genome shotgun (WGS) entry which is preliminary data.</text>
</comment>
<reference evidence="2 3" key="1">
    <citation type="submission" date="2014-07" db="EMBL/GenBank/DDBJ databases">
        <authorList>
            <person name="McCorrison J."/>
            <person name="Sanka R."/>
            <person name="Torralba M."/>
            <person name="Gillis M."/>
            <person name="Haft D.H."/>
            <person name="Methe B."/>
            <person name="Sutton G."/>
            <person name="Nelson K.E."/>
        </authorList>
    </citation>
    <scope>NUCLEOTIDE SEQUENCE [LARGE SCALE GENOMIC DNA]</scope>
    <source>
        <strain evidence="2 3">S9-PR14</strain>
    </source>
</reference>
<dbReference type="RefSeq" id="WP_036927552.1">
    <property type="nucleotide sequence ID" value="NZ_JRPQ01000093.1"/>
</dbReference>
<organism evidence="2 3">
    <name type="scientific">Hoylesella timonensis S9-PR14</name>
    <dbReference type="NCBI Taxonomy" id="1401062"/>
    <lineage>
        <taxon>Bacteria</taxon>
        <taxon>Pseudomonadati</taxon>
        <taxon>Bacteroidota</taxon>
        <taxon>Bacteroidia</taxon>
        <taxon>Bacteroidales</taxon>
        <taxon>Prevotellaceae</taxon>
        <taxon>Hoylesella</taxon>
    </lineage>
</organism>
<dbReference type="PANTHER" id="PTHR47618:SF1">
    <property type="entry name" value="BIFUNCTIONAL OLIGORIBONUCLEASE AND PAP PHOSPHATASE NRNA"/>
    <property type="match status" value="1"/>
</dbReference>
<dbReference type="Gene3D" id="3.90.1640.10">
    <property type="entry name" value="inorganic pyrophosphatase (n-terminal core)"/>
    <property type="match status" value="1"/>
</dbReference>
<dbReference type="InterPro" id="IPR051319">
    <property type="entry name" value="Oligoribo/pAp-PDE_c-di-AMP_PDE"/>
</dbReference>
<evidence type="ECO:0000313" key="3">
    <source>
        <dbReference type="Proteomes" id="UP000029723"/>
    </source>
</evidence>
<gene>
    <name evidence="2" type="ORF">HMPREF9304_06840</name>
</gene>
<dbReference type="InterPro" id="IPR038763">
    <property type="entry name" value="DHH_sf"/>
</dbReference>
<dbReference type="PANTHER" id="PTHR47618">
    <property type="entry name" value="BIFUNCTIONAL OLIGORIBONUCLEASE AND PAP PHOSPHATASE NRNA"/>
    <property type="match status" value="1"/>
</dbReference>
<feature type="domain" description="DDH" evidence="1">
    <location>
        <begin position="23"/>
        <end position="175"/>
    </location>
</feature>
<evidence type="ECO:0000259" key="1">
    <source>
        <dbReference type="Pfam" id="PF01368"/>
    </source>
</evidence>
<protein>
    <submittedName>
        <fullName evidence="2">Exopolyphosphatase</fullName>
    </submittedName>
</protein>
<accession>A0A098YRP8</accession>
<dbReference type="OrthoDB" id="9803668at2"/>
<name>A0A098YRP8_9BACT</name>